<accession>A0AAV9VGG4</accession>
<evidence type="ECO:0000313" key="2">
    <source>
        <dbReference type="Proteomes" id="UP001373714"/>
    </source>
</evidence>
<keyword evidence="2" id="KW-1185">Reference proteome</keyword>
<comment type="caution">
    <text evidence="1">The sequence shown here is derived from an EMBL/GenBank/DDBJ whole genome shotgun (WGS) entry which is preliminary data.</text>
</comment>
<dbReference type="AlphaFoldDB" id="A0AAV9VGG4"/>
<proteinExistence type="predicted"/>
<sequence>MAKSCKSCSILLKSVENTFGEYSIDAPLNWISRNFYLSFPYHDKIKINAFDASEPITIIIGAGQGLGRHKKYVLPKDSCVRHSNYFATALRTPVWPESQRSTFNFRELQQFGLIATAIKSGTIFVEPSTCFEFYNTADYLCMDKVMEIICQKIGDSKFINFIPNLDLYIQQLLDWFEKWQDRQQVQYAFIRAIFAVEVEAGIKRSKVASWCKLRKDWEEVPRRWGLVPLGSGSNRAGQVPTVPPGAMPERYQRLQCLRQSARRSIQGNLPWILFNLHCKDCRCNRRISLEAGSS</sequence>
<protein>
    <submittedName>
        <fullName evidence="1">Uncharacterized protein</fullName>
    </submittedName>
</protein>
<reference evidence="1 2" key="1">
    <citation type="submission" date="2019-10" db="EMBL/GenBank/DDBJ databases">
        <authorList>
            <person name="Palmer J.M."/>
        </authorList>
    </citation>
    <scope>NUCLEOTIDE SEQUENCE [LARGE SCALE GENOMIC DNA]</scope>
    <source>
        <strain evidence="1 2">TWF730</strain>
    </source>
</reference>
<dbReference type="EMBL" id="JAVHNS010000003">
    <property type="protein sequence ID" value="KAK6360893.1"/>
    <property type="molecule type" value="Genomic_DNA"/>
</dbReference>
<dbReference type="Proteomes" id="UP001373714">
    <property type="component" value="Unassembled WGS sequence"/>
</dbReference>
<evidence type="ECO:0000313" key="1">
    <source>
        <dbReference type="EMBL" id="KAK6360893.1"/>
    </source>
</evidence>
<organism evidence="1 2">
    <name type="scientific">Orbilia blumenaviensis</name>
    <dbReference type="NCBI Taxonomy" id="1796055"/>
    <lineage>
        <taxon>Eukaryota</taxon>
        <taxon>Fungi</taxon>
        <taxon>Dikarya</taxon>
        <taxon>Ascomycota</taxon>
        <taxon>Pezizomycotina</taxon>
        <taxon>Orbiliomycetes</taxon>
        <taxon>Orbiliales</taxon>
        <taxon>Orbiliaceae</taxon>
        <taxon>Orbilia</taxon>
    </lineage>
</organism>
<gene>
    <name evidence="1" type="ORF">TWF730_007008</name>
</gene>
<name>A0AAV9VGG4_9PEZI</name>